<sequence>MLYQYNNLYFFWFENGASNITFLEYSKGLIAFDSSLYPKKFNEMTEIIEDKTGKKLKNIYLTHYHPDHSFGAIFNKKNLHITMSDLTFKYLTNFTENQLREISKLSDFNFSDININFENKNIELFTNTNYNIIDDIIVSSKIVGGHTTDSTIYMLKPMNVLISGDLIFSKVHSELYNSNIDLWVNTLESLKKINFKKIAPGHGKPGESDLIKLQLDYLFSDNDRRLKDDRFKNYLLNKIIL</sequence>
<dbReference type="Proteomes" id="UP000245921">
    <property type="component" value="Unassembled WGS sequence"/>
</dbReference>
<dbReference type="InterPro" id="IPR050855">
    <property type="entry name" value="NDM-1-like"/>
</dbReference>
<keyword evidence="3" id="KW-1185">Reference proteome</keyword>
<dbReference type="Pfam" id="PF00753">
    <property type="entry name" value="Lactamase_B"/>
    <property type="match status" value="1"/>
</dbReference>
<dbReference type="InterPro" id="IPR036866">
    <property type="entry name" value="RibonucZ/Hydroxyglut_hydro"/>
</dbReference>
<dbReference type="SMART" id="SM00849">
    <property type="entry name" value="Lactamase_B"/>
    <property type="match status" value="1"/>
</dbReference>
<dbReference type="Gene3D" id="3.60.15.10">
    <property type="entry name" value="Ribonuclease Z/Hydroxyacylglutathione hydrolase-like"/>
    <property type="match status" value="1"/>
</dbReference>
<proteinExistence type="predicted"/>
<comment type="caution">
    <text evidence="2">The sequence shown here is derived from an EMBL/GenBank/DDBJ whole genome shotgun (WGS) entry which is preliminary data.</text>
</comment>
<reference evidence="2 3" key="1">
    <citation type="submission" date="2018-05" db="EMBL/GenBank/DDBJ databases">
        <title>Genomic Encyclopedia of Type Strains, Phase IV (KMG-IV): sequencing the most valuable type-strain genomes for metagenomic binning, comparative biology and taxonomic classification.</title>
        <authorList>
            <person name="Goeker M."/>
        </authorList>
    </citation>
    <scope>NUCLEOTIDE SEQUENCE [LARGE SCALE GENOMIC DNA]</scope>
    <source>
        <strain evidence="2 3">DSM 24906</strain>
    </source>
</reference>
<dbReference type="PANTHER" id="PTHR42951:SF4">
    <property type="entry name" value="ACYL-COENZYME A THIOESTERASE MBLAC2"/>
    <property type="match status" value="1"/>
</dbReference>
<evidence type="ECO:0000259" key="1">
    <source>
        <dbReference type="SMART" id="SM00849"/>
    </source>
</evidence>
<name>A0AA45C8T5_9BACT</name>
<dbReference type="PANTHER" id="PTHR42951">
    <property type="entry name" value="METALLO-BETA-LACTAMASE DOMAIN-CONTAINING"/>
    <property type="match status" value="1"/>
</dbReference>
<protein>
    <submittedName>
        <fullName evidence="2">Metallo-beta-lactamase superfamily protein</fullName>
    </submittedName>
</protein>
<gene>
    <name evidence="2" type="ORF">C7380_102209</name>
</gene>
<accession>A0AA45C8T5</accession>
<dbReference type="RefSeq" id="WP_109603909.1">
    <property type="nucleotide sequence ID" value="NZ_JAMHJO010000001.1"/>
</dbReference>
<dbReference type="AlphaFoldDB" id="A0AA45C8T5"/>
<evidence type="ECO:0000313" key="2">
    <source>
        <dbReference type="EMBL" id="PWJ96291.1"/>
    </source>
</evidence>
<dbReference type="EMBL" id="QGGI01000002">
    <property type="protein sequence ID" value="PWJ96291.1"/>
    <property type="molecule type" value="Genomic_DNA"/>
</dbReference>
<organism evidence="2 3">
    <name type="scientific">Oceanotoga teriensis</name>
    <dbReference type="NCBI Taxonomy" id="515440"/>
    <lineage>
        <taxon>Bacteria</taxon>
        <taxon>Thermotogati</taxon>
        <taxon>Thermotogota</taxon>
        <taxon>Thermotogae</taxon>
        <taxon>Petrotogales</taxon>
        <taxon>Petrotogaceae</taxon>
        <taxon>Oceanotoga</taxon>
    </lineage>
</organism>
<evidence type="ECO:0000313" key="3">
    <source>
        <dbReference type="Proteomes" id="UP000245921"/>
    </source>
</evidence>
<dbReference type="SUPFAM" id="SSF56281">
    <property type="entry name" value="Metallo-hydrolase/oxidoreductase"/>
    <property type="match status" value="1"/>
</dbReference>
<dbReference type="InterPro" id="IPR001279">
    <property type="entry name" value="Metallo-B-lactamas"/>
</dbReference>
<feature type="domain" description="Metallo-beta-lactamase" evidence="1">
    <location>
        <begin position="17"/>
        <end position="202"/>
    </location>
</feature>